<reference evidence="1 2" key="1">
    <citation type="journal article" date="2016" name="Genome Announc.">
        <title>Draft Genome Sequences of Five Rapidly Growing Mycobacterium Species, M. thermoresistibile, M. fortuitum subsp. acetamidolyticum, M. canariasense, M. brisbanense, and M. novocastrense.</title>
        <authorList>
            <person name="Katahira K."/>
            <person name="Ogura Y."/>
            <person name="Gotoh Y."/>
            <person name="Hayashi T."/>
        </authorList>
    </citation>
    <scope>NUCLEOTIDE SEQUENCE [LARGE SCALE GENOMIC DNA]</scope>
    <source>
        <strain evidence="1 2">JCM6368</strain>
    </source>
</reference>
<organism evidence="1 2">
    <name type="scientific">Mycolicibacterium fortuitum subsp. acetamidolyticum</name>
    <dbReference type="NCBI Taxonomy" id="144550"/>
    <lineage>
        <taxon>Bacteria</taxon>
        <taxon>Bacillati</taxon>
        <taxon>Actinomycetota</taxon>
        <taxon>Actinomycetes</taxon>
        <taxon>Mycobacteriales</taxon>
        <taxon>Mycobacteriaceae</taxon>
        <taxon>Mycolicibacterium</taxon>
    </lineage>
</organism>
<protein>
    <submittedName>
        <fullName evidence="1">Uncharacterized protein</fullName>
    </submittedName>
</protein>
<dbReference type="RefSeq" id="WP_061262821.1">
    <property type="nucleotide sequence ID" value="NZ_BCSZ01000012.1"/>
</dbReference>
<comment type="caution">
    <text evidence="1">The sequence shown here is derived from an EMBL/GenBank/DDBJ whole genome shotgun (WGS) entry which is preliminary data.</text>
</comment>
<dbReference type="EMBL" id="BCSZ01000012">
    <property type="protein sequence ID" value="GAT01214.1"/>
    <property type="molecule type" value="Genomic_DNA"/>
</dbReference>
<dbReference type="AlphaFoldDB" id="A0A100WNR4"/>
<evidence type="ECO:0000313" key="1">
    <source>
        <dbReference type="EMBL" id="GAT01214.1"/>
    </source>
</evidence>
<evidence type="ECO:0000313" key="2">
    <source>
        <dbReference type="Proteomes" id="UP000069705"/>
    </source>
</evidence>
<gene>
    <name evidence="1" type="ORF">RMCFA_1328</name>
</gene>
<proteinExistence type="predicted"/>
<accession>A0A100WNR4</accession>
<sequence>MTTPQVPRDHAHLVWDDRWPAAQLAGLSVIRMLTLPGPADAMPDVPAAWHLEATRDGDGLAIIGEAVRVVERYFVSVAAQASIQFPPGAEPRLDTDHGVDAALQIYGPWVSHALWDYCRPFLFQVMSGLVLRAPVDVPISTPEPKLITTRLKRERAQQSKRGK</sequence>
<name>A0A100WNR4_MYCFO</name>
<reference evidence="2" key="2">
    <citation type="submission" date="2016-02" db="EMBL/GenBank/DDBJ databases">
        <title>Draft genome sequence of five rapidly growing Mycobacterium species.</title>
        <authorList>
            <person name="Katahira K."/>
            <person name="Gotou Y."/>
            <person name="Iida K."/>
            <person name="Ogura Y."/>
            <person name="Hayashi T."/>
        </authorList>
    </citation>
    <scope>NUCLEOTIDE SEQUENCE [LARGE SCALE GENOMIC DNA]</scope>
    <source>
        <strain evidence="2">JCM6368</strain>
    </source>
</reference>
<dbReference type="Proteomes" id="UP000069705">
    <property type="component" value="Unassembled WGS sequence"/>
</dbReference>